<reference evidence="2" key="1">
    <citation type="submission" date="2022-01" db="EMBL/GenBank/DDBJ databases">
        <title>Comparative genomics reveals a dynamic genome evolution in the ectomycorrhizal milk-cap (Lactarius) mushrooms.</title>
        <authorList>
            <consortium name="DOE Joint Genome Institute"/>
            <person name="Lebreton A."/>
            <person name="Tang N."/>
            <person name="Kuo A."/>
            <person name="LaButti K."/>
            <person name="Drula E."/>
            <person name="Barry K."/>
            <person name="Clum A."/>
            <person name="Lipzen A."/>
            <person name="Mousain D."/>
            <person name="Ng V."/>
            <person name="Wang R."/>
            <person name="Wang X."/>
            <person name="Dai Y."/>
            <person name="Henrissat B."/>
            <person name="Grigoriev I.V."/>
            <person name="Guerin-Laguette A."/>
            <person name="Yu F."/>
            <person name="Martin F.M."/>
        </authorList>
    </citation>
    <scope>NUCLEOTIDE SEQUENCE</scope>
    <source>
        <strain evidence="2">QP</strain>
    </source>
</reference>
<proteinExistence type="predicted"/>
<feature type="region of interest" description="Disordered" evidence="1">
    <location>
        <begin position="164"/>
        <end position="203"/>
    </location>
</feature>
<accession>A0AAD4LA11</accession>
<sequence>MASHILRPLRNLYTALHQDTDSAPTRFSSSTAGDDLILRDPSSYPVCNVTGHIHGIVLHDNAALPPASLASPDAHFSFIPAPPHVVESLTEVPPLDDFLPVHQTTIEEHRIPITLPNPATAEAGAIQDIVTSTITVSHYTPDTSTSTPSPSSASPAVALQHKTDLLTPSDPPNLPSSASSDPVLDDVIPTGPSLSSHSPTMRSDLSPYFPESHRSMIVTTLNTSPERTSASNLSTVAGNGGSRRDKDVGLSSMNHAIRANTVTTLDLPLPLQPLSLPSDIDSDIAAILGPSQRAERTGDHSPHPSHCWYDIV</sequence>
<dbReference type="AlphaFoldDB" id="A0AAD4LA11"/>
<comment type="caution">
    <text evidence="2">The sequence shown here is derived from an EMBL/GenBank/DDBJ whole genome shotgun (WGS) entry which is preliminary data.</text>
</comment>
<evidence type="ECO:0000256" key="1">
    <source>
        <dbReference type="SAM" id="MobiDB-lite"/>
    </source>
</evidence>
<evidence type="ECO:0000313" key="3">
    <source>
        <dbReference type="Proteomes" id="UP001201163"/>
    </source>
</evidence>
<feature type="compositionally biased region" description="Polar residues" evidence="1">
    <location>
        <begin position="192"/>
        <end position="203"/>
    </location>
</feature>
<feature type="region of interest" description="Disordered" evidence="1">
    <location>
        <begin position="223"/>
        <end position="245"/>
    </location>
</feature>
<dbReference type="EMBL" id="JAKELL010000057">
    <property type="protein sequence ID" value="KAH8986156.1"/>
    <property type="molecule type" value="Genomic_DNA"/>
</dbReference>
<protein>
    <submittedName>
        <fullName evidence="2">Uncharacterized protein</fullName>
    </submittedName>
</protein>
<feature type="compositionally biased region" description="Polar residues" evidence="1">
    <location>
        <begin position="223"/>
        <end position="237"/>
    </location>
</feature>
<name>A0AAD4LA11_9AGAM</name>
<organism evidence="2 3">
    <name type="scientific">Lactarius akahatsu</name>
    <dbReference type="NCBI Taxonomy" id="416441"/>
    <lineage>
        <taxon>Eukaryota</taxon>
        <taxon>Fungi</taxon>
        <taxon>Dikarya</taxon>
        <taxon>Basidiomycota</taxon>
        <taxon>Agaricomycotina</taxon>
        <taxon>Agaricomycetes</taxon>
        <taxon>Russulales</taxon>
        <taxon>Russulaceae</taxon>
        <taxon>Lactarius</taxon>
    </lineage>
</organism>
<evidence type="ECO:0000313" key="2">
    <source>
        <dbReference type="EMBL" id="KAH8986156.1"/>
    </source>
</evidence>
<keyword evidence="3" id="KW-1185">Reference proteome</keyword>
<dbReference type="Proteomes" id="UP001201163">
    <property type="component" value="Unassembled WGS sequence"/>
</dbReference>
<gene>
    <name evidence="2" type="ORF">EDB92DRAFT_1881035</name>
</gene>